<keyword evidence="7 18" id="KW-0812">Transmembrane</keyword>
<evidence type="ECO:0000256" key="12">
    <source>
        <dbReference type="ARBA" id="ARBA00023012"/>
    </source>
</evidence>
<sequence length="967" mass="108754">MRLLRRLFRQFVKALRGTPEARAEFMPQWTILIIALSIIGVGILAFSVWQRGVIERQEQERLKALVHILDANIAQNLEASSQTLDNLRADFPQWRTVEDRYRARKRMEALAAAIPGIRTIFALDRFGNVIATNRKELEHQNFAYREYFQTPRDKKIDQLYLSRPFRTITGIYSMNVTKPVFDANGNFDGIVSATLDPDFFKTQLHSVLLTEDMWSSIAHGDGIIFLTLPDRPELSGKNIDVPGSFFTRHRDSGLRTSVMTGTVYATGEERMMAQQTVSPVSSIIDRPMAVAVSRDLPAIYAAWTRNTGVLAVVYALLALLSSSLLLFYQRRQMRHLIERRRMEKLVRIREHDLSAILNAIPSMVGYWDKRLHNRFGNHAYSDWFGITPEQMKGKHIREVIGERLFEMNRPFIDAALGGEQQNFEREIPLPDGSEVRYSLASYIPDWDGDKVIGFYVLVTDITEVKKAQIAAATANLAKSQFLANMSHEIRTPMNAIIGLSELLSRTQLDARQSDYVRKIVGASKSLLNILNDILDYSKIEGGYVELEAIEFRLHSVLTGVRDLFSLTAEQKGLRFVVDVDGDMPPVLFGDPLRLGQVLNNLVGNAIKFTERGGVHLRARCKERNDQTATIEFSVSDTGIGISPDEQRKLFQSFSQADSSTTRRYGGTGLGLAISRRLVQLMQSDIELVSNTGQGSVFRFTVKLPVGERSESVETPTGRTLQGRHVLIVEDNEINRQILDELLCDMGLFVDTATNGFEAIALVEESGKRYEAVLMDLRMPLMDGLEATRRLRREHTADRLPVIAITATANEKERQECLDAGMNAVVMKPFEVAEIRSVLERVMHAGSLAEYHESELYQEIELPGFHLDRALQRLGGNRKALLSLLQLFAEQYAGASDTLRRLCEPGRHNELVEFVHTLKGVAGNLAATDLFEAASKLEALLKADQEYDISELDGALQRALVAVAALPK</sequence>
<evidence type="ECO:0000256" key="16">
    <source>
        <dbReference type="PROSITE-ProRule" id="PRU00110"/>
    </source>
</evidence>
<feature type="modified residue" description="4-aspartylphosphate" evidence="17">
    <location>
        <position position="775"/>
    </location>
</feature>
<dbReference type="InterPro" id="IPR001789">
    <property type="entry name" value="Sig_transdc_resp-reg_receiver"/>
</dbReference>
<organism evidence="22 23">
    <name type="scientific">Leptonema illini</name>
    <dbReference type="NCBI Taxonomy" id="183"/>
    <lineage>
        <taxon>Bacteria</taxon>
        <taxon>Pseudomonadati</taxon>
        <taxon>Spirochaetota</taxon>
        <taxon>Spirochaetia</taxon>
        <taxon>Leptospirales</taxon>
        <taxon>Leptospiraceae</taxon>
        <taxon>Leptonema</taxon>
    </lineage>
</organism>
<evidence type="ECO:0000313" key="22">
    <source>
        <dbReference type="EMBL" id="KAB2932391.1"/>
    </source>
</evidence>
<comment type="caution">
    <text evidence="22">The sequence shown here is derived from an EMBL/GenBank/DDBJ whole genome shotgun (WGS) entry which is preliminary data.</text>
</comment>
<dbReference type="PRINTS" id="PR00344">
    <property type="entry name" value="BCTRLSENSOR"/>
</dbReference>
<keyword evidence="12" id="KW-0902">Two-component regulatory system</keyword>
<dbReference type="InterPro" id="IPR000014">
    <property type="entry name" value="PAS"/>
</dbReference>
<keyword evidence="10" id="KW-0067">ATP-binding</keyword>
<name>A0A833H1B6_9LEPT</name>
<keyword evidence="11 18" id="KW-1133">Transmembrane helix</keyword>
<evidence type="ECO:0000259" key="20">
    <source>
        <dbReference type="PROSITE" id="PS50110"/>
    </source>
</evidence>
<evidence type="ECO:0000256" key="8">
    <source>
        <dbReference type="ARBA" id="ARBA00022741"/>
    </source>
</evidence>
<feature type="transmembrane region" description="Helical" evidence="18">
    <location>
        <begin position="308"/>
        <end position="328"/>
    </location>
</feature>
<dbReference type="PROSITE" id="PS50109">
    <property type="entry name" value="HIS_KIN"/>
    <property type="match status" value="1"/>
</dbReference>
<feature type="domain" description="HPt" evidence="21">
    <location>
        <begin position="876"/>
        <end position="967"/>
    </location>
</feature>
<evidence type="ECO:0000256" key="2">
    <source>
        <dbReference type="ARBA" id="ARBA00004651"/>
    </source>
</evidence>
<dbReference type="FunFam" id="1.10.287.130:FF:000002">
    <property type="entry name" value="Two-component osmosensing histidine kinase"/>
    <property type="match status" value="1"/>
</dbReference>
<gene>
    <name evidence="22" type="ORF">F9K24_10710</name>
</gene>
<evidence type="ECO:0000259" key="21">
    <source>
        <dbReference type="PROSITE" id="PS50894"/>
    </source>
</evidence>
<evidence type="ECO:0000256" key="11">
    <source>
        <dbReference type="ARBA" id="ARBA00022989"/>
    </source>
</evidence>
<dbReference type="PANTHER" id="PTHR45339">
    <property type="entry name" value="HYBRID SIGNAL TRANSDUCTION HISTIDINE KINASE J"/>
    <property type="match status" value="1"/>
</dbReference>
<feature type="modified residue" description="Phosphohistidine" evidence="16">
    <location>
        <position position="915"/>
    </location>
</feature>
<feature type="domain" description="Histidine kinase" evidence="19">
    <location>
        <begin position="484"/>
        <end position="705"/>
    </location>
</feature>
<keyword evidence="9" id="KW-0418">Kinase</keyword>
<dbReference type="Pfam" id="PF00512">
    <property type="entry name" value="HisKA"/>
    <property type="match status" value="1"/>
</dbReference>
<dbReference type="CDD" id="cd17546">
    <property type="entry name" value="REC_hyHK_CKI1_RcsC-like"/>
    <property type="match status" value="1"/>
</dbReference>
<evidence type="ECO:0000256" key="3">
    <source>
        <dbReference type="ARBA" id="ARBA00012438"/>
    </source>
</evidence>
<dbReference type="Pfam" id="PF00072">
    <property type="entry name" value="Response_reg"/>
    <property type="match status" value="1"/>
</dbReference>
<dbReference type="InterPro" id="IPR013656">
    <property type="entry name" value="PAS_4"/>
</dbReference>
<evidence type="ECO:0000256" key="18">
    <source>
        <dbReference type="SAM" id="Phobius"/>
    </source>
</evidence>
<evidence type="ECO:0000256" key="9">
    <source>
        <dbReference type="ARBA" id="ARBA00022777"/>
    </source>
</evidence>
<dbReference type="CDD" id="cd12915">
    <property type="entry name" value="PDC2_DGC_like"/>
    <property type="match status" value="1"/>
</dbReference>
<dbReference type="GO" id="GO:0005886">
    <property type="term" value="C:plasma membrane"/>
    <property type="evidence" value="ECO:0007669"/>
    <property type="project" value="UniProtKB-SubCell"/>
</dbReference>
<dbReference type="InterPro" id="IPR036097">
    <property type="entry name" value="HisK_dim/P_sf"/>
</dbReference>
<dbReference type="Pfam" id="PF08448">
    <property type="entry name" value="PAS_4"/>
    <property type="match status" value="1"/>
</dbReference>
<dbReference type="CDD" id="cd16922">
    <property type="entry name" value="HATPase_EvgS-ArcB-TorS-like"/>
    <property type="match status" value="1"/>
</dbReference>
<evidence type="ECO:0000256" key="7">
    <source>
        <dbReference type="ARBA" id="ARBA00022692"/>
    </source>
</evidence>
<dbReference type="InterPro" id="IPR008207">
    <property type="entry name" value="Sig_transdc_His_kin_Hpt_dom"/>
</dbReference>
<evidence type="ECO:0000256" key="13">
    <source>
        <dbReference type="ARBA" id="ARBA00023136"/>
    </source>
</evidence>
<dbReference type="Pfam" id="PF01627">
    <property type="entry name" value="Hpt"/>
    <property type="match status" value="1"/>
</dbReference>
<dbReference type="GO" id="GO:0000155">
    <property type="term" value="F:phosphorelay sensor kinase activity"/>
    <property type="evidence" value="ECO:0007669"/>
    <property type="project" value="InterPro"/>
</dbReference>
<dbReference type="InterPro" id="IPR011006">
    <property type="entry name" value="CheY-like_superfamily"/>
</dbReference>
<dbReference type="SMART" id="SM00388">
    <property type="entry name" value="HisKA"/>
    <property type="match status" value="1"/>
</dbReference>
<dbReference type="Gene3D" id="1.10.287.130">
    <property type="match status" value="1"/>
</dbReference>
<dbReference type="SMART" id="SM00387">
    <property type="entry name" value="HATPase_c"/>
    <property type="match status" value="1"/>
</dbReference>
<feature type="transmembrane region" description="Helical" evidence="18">
    <location>
        <begin position="29"/>
        <end position="49"/>
    </location>
</feature>
<evidence type="ECO:0000256" key="17">
    <source>
        <dbReference type="PROSITE-ProRule" id="PRU00169"/>
    </source>
</evidence>
<reference evidence="22 23" key="1">
    <citation type="submission" date="2019-10" db="EMBL/GenBank/DDBJ databases">
        <title>Extracellular Electron Transfer in a Candidatus Methanoperedens spp. Enrichment Culture.</title>
        <authorList>
            <person name="Berger S."/>
            <person name="Rangel Shaw D."/>
            <person name="Berben T."/>
            <person name="In 'T Zandt M."/>
            <person name="Frank J."/>
            <person name="Reimann J."/>
            <person name="Jetten M.S.M."/>
            <person name="Welte C.U."/>
        </authorList>
    </citation>
    <scope>NUCLEOTIDE SEQUENCE [LARGE SCALE GENOMIC DNA]</scope>
    <source>
        <strain evidence="22">SB12</strain>
    </source>
</reference>
<dbReference type="SUPFAM" id="SSF55874">
    <property type="entry name" value="ATPase domain of HSP90 chaperone/DNA topoisomerase II/histidine kinase"/>
    <property type="match status" value="1"/>
</dbReference>
<dbReference type="AlphaFoldDB" id="A0A833H1B6"/>
<dbReference type="InterPro" id="IPR004358">
    <property type="entry name" value="Sig_transdc_His_kin-like_C"/>
</dbReference>
<evidence type="ECO:0000256" key="10">
    <source>
        <dbReference type="ARBA" id="ARBA00022840"/>
    </source>
</evidence>
<keyword evidence="8" id="KW-0547">Nucleotide-binding</keyword>
<proteinExistence type="predicted"/>
<dbReference type="CDD" id="cd00130">
    <property type="entry name" value="PAS"/>
    <property type="match status" value="1"/>
</dbReference>
<dbReference type="SUPFAM" id="SSF47226">
    <property type="entry name" value="Histidine-containing phosphotransfer domain, HPT domain"/>
    <property type="match status" value="1"/>
</dbReference>
<keyword evidence="6" id="KW-0808">Transferase</keyword>
<evidence type="ECO:0000256" key="4">
    <source>
        <dbReference type="ARBA" id="ARBA00022475"/>
    </source>
</evidence>
<feature type="domain" description="Response regulatory" evidence="20">
    <location>
        <begin position="724"/>
        <end position="842"/>
    </location>
</feature>
<dbReference type="Proteomes" id="UP000460298">
    <property type="component" value="Unassembled WGS sequence"/>
</dbReference>
<evidence type="ECO:0000256" key="5">
    <source>
        <dbReference type="ARBA" id="ARBA00022553"/>
    </source>
</evidence>
<dbReference type="SUPFAM" id="SSF47384">
    <property type="entry name" value="Homodimeric domain of signal transducing histidine kinase"/>
    <property type="match status" value="1"/>
</dbReference>
<dbReference type="InterPro" id="IPR035965">
    <property type="entry name" value="PAS-like_dom_sf"/>
</dbReference>
<comment type="subunit">
    <text evidence="14">At low DSF concentrations, interacts with RpfF.</text>
</comment>
<dbReference type="CDD" id="cd12914">
    <property type="entry name" value="PDC1_DGC_like"/>
    <property type="match status" value="1"/>
</dbReference>
<evidence type="ECO:0000256" key="14">
    <source>
        <dbReference type="ARBA" id="ARBA00064003"/>
    </source>
</evidence>
<dbReference type="EC" id="2.7.13.3" evidence="3"/>
<evidence type="ECO:0000259" key="19">
    <source>
        <dbReference type="PROSITE" id="PS50109"/>
    </source>
</evidence>
<dbReference type="FunFam" id="3.30.565.10:FF:000010">
    <property type="entry name" value="Sensor histidine kinase RcsC"/>
    <property type="match status" value="1"/>
</dbReference>
<keyword evidence="4" id="KW-1003">Cell membrane</keyword>
<dbReference type="PROSITE" id="PS50110">
    <property type="entry name" value="RESPONSE_REGULATORY"/>
    <property type="match status" value="1"/>
</dbReference>
<accession>A0A833H1B6</accession>
<dbReference type="InterPro" id="IPR005467">
    <property type="entry name" value="His_kinase_dom"/>
</dbReference>
<dbReference type="CDD" id="cd00082">
    <property type="entry name" value="HisKA"/>
    <property type="match status" value="1"/>
</dbReference>
<comment type="catalytic activity">
    <reaction evidence="1">
        <text>ATP + protein L-histidine = ADP + protein N-phospho-L-histidine.</text>
        <dbReference type="EC" id="2.7.13.3"/>
    </reaction>
</comment>
<evidence type="ECO:0000256" key="15">
    <source>
        <dbReference type="ARBA" id="ARBA00068150"/>
    </source>
</evidence>
<dbReference type="InterPro" id="IPR036641">
    <property type="entry name" value="HPT_dom_sf"/>
</dbReference>
<keyword evidence="5 17" id="KW-0597">Phosphoprotein</keyword>
<dbReference type="NCBIfam" id="TIGR00229">
    <property type="entry name" value="sensory_box"/>
    <property type="match status" value="1"/>
</dbReference>
<dbReference type="Gene3D" id="3.30.565.10">
    <property type="entry name" value="Histidine kinase-like ATPase, C-terminal domain"/>
    <property type="match status" value="1"/>
</dbReference>
<keyword evidence="13 18" id="KW-0472">Membrane</keyword>
<protein>
    <recommendedName>
        <fullName evidence="15">Sensory/regulatory protein RpfC</fullName>
        <ecNumber evidence="3">2.7.13.3</ecNumber>
    </recommendedName>
</protein>
<comment type="subcellular location">
    <subcellularLocation>
        <location evidence="2">Cell membrane</location>
        <topology evidence="2">Multi-pass membrane protein</topology>
    </subcellularLocation>
</comment>
<dbReference type="Gene3D" id="1.20.120.160">
    <property type="entry name" value="HPT domain"/>
    <property type="match status" value="1"/>
</dbReference>
<dbReference type="SUPFAM" id="SSF55785">
    <property type="entry name" value="PYP-like sensor domain (PAS domain)"/>
    <property type="match status" value="1"/>
</dbReference>
<dbReference type="InterPro" id="IPR003661">
    <property type="entry name" value="HisK_dim/P_dom"/>
</dbReference>
<dbReference type="Gene3D" id="3.30.450.20">
    <property type="entry name" value="PAS domain"/>
    <property type="match status" value="2"/>
</dbReference>
<dbReference type="SMART" id="SM00091">
    <property type="entry name" value="PAS"/>
    <property type="match status" value="1"/>
</dbReference>
<dbReference type="GO" id="GO:0005524">
    <property type="term" value="F:ATP binding"/>
    <property type="evidence" value="ECO:0007669"/>
    <property type="project" value="UniProtKB-KW"/>
</dbReference>
<dbReference type="PROSITE" id="PS50894">
    <property type="entry name" value="HPT"/>
    <property type="match status" value="1"/>
</dbReference>
<dbReference type="Gene3D" id="3.40.50.2300">
    <property type="match status" value="1"/>
</dbReference>
<dbReference type="InterPro" id="IPR003594">
    <property type="entry name" value="HATPase_dom"/>
</dbReference>
<dbReference type="SUPFAM" id="SSF52172">
    <property type="entry name" value="CheY-like"/>
    <property type="match status" value="1"/>
</dbReference>
<dbReference type="InterPro" id="IPR036890">
    <property type="entry name" value="HATPase_C_sf"/>
</dbReference>
<evidence type="ECO:0000256" key="6">
    <source>
        <dbReference type="ARBA" id="ARBA00022679"/>
    </source>
</evidence>
<dbReference type="SMART" id="SM00448">
    <property type="entry name" value="REC"/>
    <property type="match status" value="1"/>
</dbReference>
<evidence type="ECO:0000256" key="1">
    <source>
        <dbReference type="ARBA" id="ARBA00000085"/>
    </source>
</evidence>
<dbReference type="PANTHER" id="PTHR45339:SF1">
    <property type="entry name" value="HYBRID SIGNAL TRANSDUCTION HISTIDINE KINASE J"/>
    <property type="match status" value="1"/>
</dbReference>
<evidence type="ECO:0000313" key="23">
    <source>
        <dbReference type="Proteomes" id="UP000460298"/>
    </source>
</evidence>
<dbReference type="EMBL" id="WBUI01000009">
    <property type="protein sequence ID" value="KAB2932391.1"/>
    <property type="molecule type" value="Genomic_DNA"/>
</dbReference>
<dbReference type="Pfam" id="PF02518">
    <property type="entry name" value="HATPase_c"/>
    <property type="match status" value="1"/>
</dbReference>